<dbReference type="PANTHER" id="PTHR21666:SF288">
    <property type="entry name" value="CELL DIVISION PROTEIN YTFB"/>
    <property type="match status" value="1"/>
</dbReference>
<protein>
    <submittedName>
        <fullName evidence="9">Murein DD-endopeptidase MepM/ murein hydrolase activator NlpD</fullName>
    </submittedName>
</protein>
<gene>
    <name evidence="9" type="ORF">J2X09_001039</name>
</gene>
<dbReference type="Gene3D" id="2.70.70.10">
    <property type="entry name" value="Glucose Permease (Domain IIA)"/>
    <property type="match status" value="1"/>
</dbReference>
<evidence type="ECO:0000313" key="9">
    <source>
        <dbReference type="EMBL" id="MDR7093307.1"/>
    </source>
</evidence>
<dbReference type="PANTHER" id="PTHR21666">
    <property type="entry name" value="PEPTIDASE-RELATED"/>
    <property type="match status" value="1"/>
</dbReference>
<keyword evidence="7" id="KW-1133">Transmembrane helix</keyword>
<keyword evidence="2" id="KW-0645">Protease</keyword>
<dbReference type="Pfam" id="PF01551">
    <property type="entry name" value="Peptidase_M23"/>
    <property type="match status" value="1"/>
</dbReference>
<evidence type="ECO:0000259" key="8">
    <source>
        <dbReference type="Pfam" id="PF01551"/>
    </source>
</evidence>
<organism evidence="9 10">
    <name type="scientific">Hydrogenophaga laconesensis</name>
    <dbReference type="NCBI Taxonomy" id="1805971"/>
    <lineage>
        <taxon>Bacteria</taxon>
        <taxon>Pseudomonadati</taxon>
        <taxon>Pseudomonadota</taxon>
        <taxon>Betaproteobacteria</taxon>
        <taxon>Burkholderiales</taxon>
        <taxon>Comamonadaceae</taxon>
        <taxon>Hydrogenophaga</taxon>
    </lineage>
</organism>
<evidence type="ECO:0000256" key="6">
    <source>
        <dbReference type="ARBA" id="ARBA00023049"/>
    </source>
</evidence>
<sequence>MIRSLLHTLAPIAEATTQSLARHPRRIMGVLGVLLLGTGVTAFGIAPLAPDASDLPVRQVVEALETPNQQAIGGLADAQTAAPLVLFRSETTRRDDTAQSLLQRLGVLDTQAQAFLRNDPAARQLLGRTGRLVNVEATDRQALLRLTARWLSADEGSFTRLVVEKDAQGALTSRLEQGTLTASARLASGVIRSSLFAATDAAGIPDPVAIQLAEMFSSNIDFRRDLRQGDRFSVVYESLEADGESLRTGRVLSAEFVNEGKAHSAVWFEEAGHKGGYYGFDGQSSRRYYLASPLEFSRVSSGYGMRFHPITGGRKAHMGVDYAAPTGTPVRTIGDGTVEFAGEQRGYGNVIYIKHRNNQMTVYAHLSRIGVRKGQRVSQGDFIGAVGSTGASTGPHLHLEFRDNGVHVDPLSIARQSESVPVPAGLRQRFDAVAQLQRMQLSAAASIQQASAQ</sequence>
<dbReference type="Proteomes" id="UP001265550">
    <property type="component" value="Unassembled WGS sequence"/>
</dbReference>
<dbReference type="Gene3D" id="3.10.450.350">
    <property type="match status" value="2"/>
</dbReference>
<dbReference type="GO" id="GO:0016787">
    <property type="term" value="F:hydrolase activity"/>
    <property type="evidence" value="ECO:0007669"/>
    <property type="project" value="UniProtKB-KW"/>
</dbReference>
<feature type="domain" description="M23ase beta-sheet core" evidence="8">
    <location>
        <begin position="316"/>
        <end position="410"/>
    </location>
</feature>
<name>A0ABU1V7B6_9BURK</name>
<accession>A0ABU1V7B6</accession>
<keyword evidence="6" id="KW-0482">Metalloprotease</keyword>
<evidence type="ECO:0000256" key="3">
    <source>
        <dbReference type="ARBA" id="ARBA00022723"/>
    </source>
</evidence>
<dbReference type="InterPro" id="IPR016047">
    <property type="entry name" value="M23ase_b-sheet_dom"/>
</dbReference>
<feature type="transmembrane region" description="Helical" evidence="7">
    <location>
        <begin position="27"/>
        <end position="49"/>
    </location>
</feature>
<dbReference type="InterPro" id="IPR050570">
    <property type="entry name" value="Cell_wall_metabolism_enzyme"/>
</dbReference>
<evidence type="ECO:0000256" key="1">
    <source>
        <dbReference type="ARBA" id="ARBA00001947"/>
    </source>
</evidence>
<comment type="caution">
    <text evidence="9">The sequence shown here is derived from an EMBL/GenBank/DDBJ whole genome shotgun (WGS) entry which is preliminary data.</text>
</comment>
<comment type="cofactor">
    <cofactor evidence="1">
        <name>Zn(2+)</name>
        <dbReference type="ChEBI" id="CHEBI:29105"/>
    </cofactor>
</comment>
<evidence type="ECO:0000256" key="5">
    <source>
        <dbReference type="ARBA" id="ARBA00022833"/>
    </source>
</evidence>
<reference evidence="9 10" key="1">
    <citation type="submission" date="2023-07" db="EMBL/GenBank/DDBJ databases">
        <title>Sorghum-associated microbial communities from plants grown in Nebraska, USA.</title>
        <authorList>
            <person name="Schachtman D."/>
        </authorList>
    </citation>
    <scope>NUCLEOTIDE SEQUENCE [LARGE SCALE GENOMIC DNA]</scope>
    <source>
        <strain evidence="9 10">BE240</strain>
    </source>
</reference>
<dbReference type="InterPro" id="IPR011055">
    <property type="entry name" value="Dup_hybrid_motif"/>
</dbReference>
<keyword evidence="3" id="KW-0479">Metal-binding</keyword>
<dbReference type="CDD" id="cd12797">
    <property type="entry name" value="M23_peptidase"/>
    <property type="match status" value="1"/>
</dbReference>
<dbReference type="EMBL" id="JAVDWE010000002">
    <property type="protein sequence ID" value="MDR7093307.1"/>
    <property type="molecule type" value="Genomic_DNA"/>
</dbReference>
<proteinExistence type="predicted"/>
<keyword evidence="10" id="KW-1185">Reference proteome</keyword>
<keyword evidence="7" id="KW-0472">Membrane</keyword>
<evidence type="ECO:0000256" key="2">
    <source>
        <dbReference type="ARBA" id="ARBA00022670"/>
    </source>
</evidence>
<dbReference type="SUPFAM" id="SSF51261">
    <property type="entry name" value="Duplicated hybrid motif"/>
    <property type="match status" value="1"/>
</dbReference>
<evidence type="ECO:0000313" key="10">
    <source>
        <dbReference type="Proteomes" id="UP001265550"/>
    </source>
</evidence>
<keyword evidence="5" id="KW-0862">Zinc</keyword>
<keyword evidence="4 9" id="KW-0378">Hydrolase</keyword>
<keyword evidence="7" id="KW-0812">Transmembrane</keyword>
<evidence type="ECO:0000256" key="4">
    <source>
        <dbReference type="ARBA" id="ARBA00022801"/>
    </source>
</evidence>
<evidence type="ECO:0000256" key="7">
    <source>
        <dbReference type="SAM" id="Phobius"/>
    </source>
</evidence>
<dbReference type="RefSeq" id="WP_310307641.1">
    <property type="nucleotide sequence ID" value="NZ_JAVDWE010000002.1"/>
</dbReference>